<keyword evidence="1" id="KW-0238">DNA-binding</keyword>
<dbReference type="SUPFAM" id="SSF47413">
    <property type="entry name" value="lambda repressor-like DNA-binding domains"/>
    <property type="match status" value="1"/>
</dbReference>
<dbReference type="GO" id="GO:0003677">
    <property type="term" value="F:DNA binding"/>
    <property type="evidence" value="ECO:0007669"/>
    <property type="project" value="UniProtKB-KW"/>
</dbReference>
<evidence type="ECO:0000259" key="3">
    <source>
        <dbReference type="PROSITE" id="PS50943"/>
    </source>
</evidence>
<evidence type="ECO:0000256" key="1">
    <source>
        <dbReference type="ARBA" id="ARBA00023125"/>
    </source>
</evidence>
<accession>A0A0R1VXX7</accession>
<dbReference type="InterPro" id="IPR001387">
    <property type="entry name" value="Cro/C1-type_HTH"/>
</dbReference>
<keyword evidence="5" id="KW-1185">Reference proteome</keyword>
<keyword evidence="2" id="KW-0812">Transmembrane</keyword>
<dbReference type="AlphaFoldDB" id="A0A0R1VXX7"/>
<feature type="domain" description="HTH cro/C1-type" evidence="3">
    <location>
        <begin position="10"/>
        <end position="64"/>
    </location>
</feature>
<dbReference type="EMBL" id="AZFX01000089">
    <property type="protein sequence ID" value="KRM08372.1"/>
    <property type="molecule type" value="Genomic_DNA"/>
</dbReference>
<feature type="transmembrane region" description="Helical" evidence="2">
    <location>
        <begin position="95"/>
        <end position="114"/>
    </location>
</feature>
<organism evidence="4 5">
    <name type="scientific">Lapidilactobacillus concavus DSM 17758</name>
    <dbReference type="NCBI Taxonomy" id="1423735"/>
    <lineage>
        <taxon>Bacteria</taxon>
        <taxon>Bacillati</taxon>
        <taxon>Bacillota</taxon>
        <taxon>Bacilli</taxon>
        <taxon>Lactobacillales</taxon>
        <taxon>Lactobacillaceae</taxon>
        <taxon>Lapidilactobacillus</taxon>
    </lineage>
</organism>
<dbReference type="PANTHER" id="PTHR46558">
    <property type="entry name" value="TRACRIPTIONAL REGULATORY PROTEIN-RELATED-RELATED"/>
    <property type="match status" value="1"/>
</dbReference>
<dbReference type="Pfam" id="PF01381">
    <property type="entry name" value="HTH_3"/>
    <property type="match status" value="1"/>
</dbReference>
<comment type="caution">
    <text evidence="4">The sequence shown here is derived from an EMBL/GenBank/DDBJ whole genome shotgun (WGS) entry which is preliminary data.</text>
</comment>
<reference evidence="4 5" key="1">
    <citation type="journal article" date="2015" name="Genome Announc.">
        <title>Expanding the biotechnology potential of lactobacilli through comparative genomics of 213 strains and associated genera.</title>
        <authorList>
            <person name="Sun Z."/>
            <person name="Harris H.M."/>
            <person name="McCann A."/>
            <person name="Guo C."/>
            <person name="Argimon S."/>
            <person name="Zhang W."/>
            <person name="Yang X."/>
            <person name="Jeffery I.B."/>
            <person name="Cooney J.C."/>
            <person name="Kagawa T.F."/>
            <person name="Liu W."/>
            <person name="Song Y."/>
            <person name="Salvetti E."/>
            <person name="Wrobel A."/>
            <person name="Rasinkangas P."/>
            <person name="Parkhill J."/>
            <person name="Rea M.C."/>
            <person name="O'Sullivan O."/>
            <person name="Ritari J."/>
            <person name="Douillard F.P."/>
            <person name="Paul Ross R."/>
            <person name="Yang R."/>
            <person name="Briner A.E."/>
            <person name="Felis G.E."/>
            <person name="de Vos W.M."/>
            <person name="Barrangou R."/>
            <person name="Klaenhammer T.R."/>
            <person name="Caufield P.W."/>
            <person name="Cui Y."/>
            <person name="Zhang H."/>
            <person name="O'Toole P.W."/>
        </authorList>
    </citation>
    <scope>NUCLEOTIDE SEQUENCE [LARGE SCALE GENOMIC DNA]</scope>
    <source>
        <strain evidence="4 5">DSM 17758</strain>
    </source>
</reference>
<dbReference type="PROSITE" id="PS50943">
    <property type="entry name" value="HTH_CROC1"/>
    <property type="match status" value="1"/>
</dbReference>
<protein>
    <recommendedName>
        <fullName evidence="3">HTH cro/C1-type domain-containing protein</fullName>
    </recommendedName>
</protein>
<dbReference type="InterPro" id="IPR010982">
    <property type="entry name" value="Lambda_DNA-bd_dom_sf"/>
</dbReference>
<dbReference type="SMART" id="SM00530">
    <property type="entry name" value="HTH_XRE"/>
    <property type="match status" value="1"/>
</dbReference>
<evidence type="ECO:0000313" key="5">
    <source>
        <dbReference type="Proteomes" id="UP000051315"/>
    </source>
</evidence>
<gene>
    <name evidence="4" type="ORF">FC15_GL000667</name>
</gene>
<keyword evidence="2" id="KW-0472">Membrane</keyword>
<dbReference type="Proteomes" id="UP000051315">
    <property type="component" value="Unassembled WGS sequence"/>
</dbReference>
<dbReference type="PANTHER" id="PTHR46558:SF13">
    <property type="entry name" value="HTH-TYPE TRANSCRIPTIONAL REGULATOR IMMR"/>
    <property type="match status" value="1"/>
</dbReference>
<evidence type="ECO:0000313" key="4">
    <source>
        <dbReference type="EMBL" id="KRM08372.1"/>
    </source>
</evidence>
<dbReference type="Gene3D" id="1.10.260.40">
    <property type="entry name" value="lambda repressor-like DNA-binding domains"/>
    <property type="match status" value="1"/>
</dbReference>
<name>A0A0R1VXX7_9LACO</name>
<keyword evidence="2" id="KW-1133">Transmembrane helix</keyword>
<sequence>MSTIHFAEQLKQLRKQKGLSQDNVAEKLFISRQAVSRWESGEATPDVANLVELADFLGVGLDELVLNRKPDASYSESTSQQDIVTQKHQMNGWEFLARYWWLIFGIGGWLTWFIPKIVQVF</sequence>
<dbReference type="PATRIC" id="fig|1423735.3.peg.700"/>
<dbReference type="OrthoDB" id="9805856at2"/>
<proteinExistence type="predicted"/>
<dbReference type="CDD" id="cd00093">
    <property type="entry name" value="HTH_XRE"/>
    <property type="match status" value="1"/>
</dbReference>
<dbReference type="RefSeq" id="WP_057825608.1">
    <property type="nucleotide sequence ID" value="NZ_AZFX01000089.1"/>
</dbReference>
<evidence type="ECO:0000256" key="2">
    <source>
        <dbReference type="SAM" id="Phobius"/>
    </source>
</evidence>
<dbReference type="STRING" id="1423735.FC15_GL000667"/>